<dbReference type="Pfam" id="PF01935">
    <property type="entry name" value="DUF87"/>
    <property type="match status" value="1"/>
</dbReference>
<proteinExistence type="predicted"/>
<dbReference type="RefSeq" id="WP_151652254.1">
    <property type="nucleotide sequence ID" value="NZ_WBVX01000016.1"/>
</dbReference>
<dbReference type="InterPro" id="IPR002789">
    <property type="entry name" value="HerA_central"/>
</dbReference>
<gene>
    <name evidence="2" type="ORF">F9L08_15575</name>
</gene>
<evidence type="ECO:0000313" key="3">
    <source>
        <dbReference type="Proteomes" id="UP000481643"/>
    </source>
</evidence>
<dbReference type="Gene3D" id="3.40.50.300">
    <property type="entry name" value="P-loop containing nucleotide triphosphate hydrolases"/>
    <property type="match status" value="1"/>
</dbReference>
<reference evidence="2 3" key="1">
    <citation type="submission" date="2019-09" db="EMBL/GenBank/DDBJ databases">
        <title>Taxonomic organization of the family Brucellaceae based on a phylogenomic approach.</title>
        <authorList>
            <person name="Leclercq S."/>
            <person name="Cloeckaert A."/>
            <person name="Zygmunt M.S."/>
        </authorList>
    </citation>
    <scope>NUCLEOTIDE SEQUENCE [LARGE SCALE GENOMIC DNA]</scope>
    <source>
        <strain evidence="2 3">WS1830</strain>
    </source>
</reference>
<comment type="caution">
    <text evidence="2">The sequence shown here is derived from an EMBL/GenBank/DDBJ whole genome shotgun (WGS) entry which is preliminary data.</text>
</comment>
<dbReference type="PANTHER" id="PTHR42957:SF2">
    <property type="entry name" value="HELICASE HERA CENTRAL DOMAIN-CONTAINING PROTEIN"/>
    <property type="match status" value="1"/>
</dbReference>
<dbReference type="SUPFAM" id="SSF52540">
    <property type="entry name" value="P-loop containing nucleoside triphosphate hydrolases"/>
    <property type="match status" value="1"/>
</dbReference>
<evidence type="ECO:0000259" key="1">
    <source>
        <dbReference type="Pfam" id="PF01935"/>
    </source>
</evidence>
<dbReference type="InterPro" id="IPR008571">
    <property type="entry name" value="HerA-like"/>
</dbReference>
<dbReference type="InterPro" id="IPR027417">
    <property type="entry name" value="P-loop_NTPase"/>
</dbReference>
<dbReference type="Proteomes" id="UP000481643">
    <property type="component" value="Unassembled WGS sequence"/>
</dbReference>
<dbReference type="PANTHER" id="PTHR42957">
    <property type="entry name" value="HELICASE MJ1565-RELATED"/>
    <property type="match status" value="1"/>
</dbReference>
<protein>
    <submittedName>
        <fullName evidence="2">DUF87 domain-containing protein</fullName>
    </submittedName>
</protein>
<name>A0A6L3YK22_9HYPH</name>
<evidence type="ECO:0000313" key="2">
    <source>
        <dbReference type="EMBL" id="KAB2683275.1"/>
    </source>
</evidence>
<dbReference type="EMBL" id="WBVX01000016">
    <property type="protein sequence ID" value="KAB2683275.1"/>
    <property type="molecule type" value="Genomic_DNA"/>
</dbReference>
<feature type="domain" description="Helicase HerA central" evidence="1">
    <location>
        <begin position="60"/>
        <end position="130"/>
    </location>
</feature>
<organism evidence="2 3">
    <name type="scientific">Brucella tritici</name>
    <dbReference type="NCBI Taxonomy" id="94626"/>
    <lineage>
        <taxon>Bacteria</taxon>
        <taxon>Pseudomonadati</taxon>
        <taxon>Pseudomonadota</taxon>
        <taxon>Alphaproteobacteria</taxon>
        <taxon>Hyphomicrobiales</taxon>
        <taxon>Brucellaceae</taxon>
        <taxon>Brucella/Ochrobactrum group</taxon>
        <taxon>Brucella</taxon>
    </lineage>
</organism>
<accession>A0A6L3YK22</accession>
<sequence length="430" mass="45662">MTFGSAILTDLELSRLAPTEQKLAKALAAELGAPMPRATRCAPANDDIGIELGLSDLGGAVRLDLEKLLDGRLLVQGTSGAGKSWTLRRILERTHGLVQQIVVDPEGEFVSLAEHFDFPILDGARLDAAALVIAAARAREHRLSVLLDVSQIDREAQMQSVTAFVGALIGVPREHWHPVLVAIDEAHLFAPFGGAGLAATSVRQAATQTITDLMSRGRKRGLAGVLATQRIAKLAKSVSSEILNFLIGLNTLDIDIRRAAETIGWDASRAFDRLPILQPGDFVASGPAFSRSPATLHIGAVETRHIGARPEIVAPVAISADEAACLLDLEHLHAASDEDAEVRSEVSLPLGTRSVRAFMREPGFPDAGRVWEVLAPLSPQGAAVGDLADYLSIDAARVANALALLDTYGVVEIDELDGGRAVRISKGMMP</sequence>
<dbReference type="AlphaFoldDB" id="A0A6L3YK22"/>